<dbReference type="Proteomes" id="UP000198793">
    <property type="component" value="Unassembled WGS sequence"/>
</dbReference>
<dbReference type="InterPro" id="IPR001789">
    <property type="entry name" value="Sig_transdc_resp-reg_receiver"/>
</dbReference>
<dbReference type="AlphaFoldDB" id="A0A1H0D9D5"/>
<dbReference type="CDD" id="cd00156">
    <property type="entry name" value="REC"/>
    <property type="match status" value="1"/>
</dbReference>
<feature type="domain" description="Response regulatory" evidence="5">
    <location>
        <begin position="1"/>
        <end position="106"/>
    </location>
</feature>
<name>A0A1H0D9D5_9HYPH</name>
<keyword evidence="1 4" id="KW-0597">Phosphoprotein</keyword>
<dbReference type="EMBL" id="FNIT01000001">
    <property type="protein sequence ID" value="SDN66725.1"/>
    <property type="molecule type" value="Genomic_DNA"/>
</dbReference>
<organism evidence="6 7">
    <name type="scientific">Aureimonas jatrophae</name>
    <dbReference type="NCBI Taxonomy" id="1166073"/>
    <lineage>
        <taxon>Bacteria</taxon>
        <taxon>Pseudomonadati</taxon>
        <taxon>Pseudomonadota</taxon>
        <taxon>Alphaproteobacteria</taxon>
        <taxon>Hyphomicrobiales</taxon>
        <taxon>Aurantimonadaceae</taxon>
        <taxon>Aureimonas</taxon>
    </lineage>
</organism>
<reference evidence="6 7" key="1">
    <citation type="submission" date="2016-10" db="EMBL/GenBank/DDBJ databases">
        <authorList>
            <person name="de Groot N.N."/>
        </authorList>
    </citation>
    <scope>NUCLEOTIDE SEQUENCE [LARGE SCALE GENOMIC DNA]</scope>
    <source>
        <strain evidence="7">L7-484,KACC 16230,DSM 25025</strain>
    </source>
</reference>
<gene>
    <name evidence="6" type="ORF">SAMN05192530_101660</name>
</gene>
<dbReference type="SMART" id="SM00448">
    <property type="entry name" value="REC"/>
    <property type="match status" value="1"/>
</dbReference>
<proteinExistence type="predicted"/>
<protein>
    <submittedName>
        <fullName evidence="6">Response regulator receiver domain-containing protein</fullName>
    </submittedName>
</protein>
<evidence type="ECO:0000259" key="5">
    <source>
        <dbReference type="PROSITE" id="PS50110"/>
    </source>
</evidence>
<evidence type="ECO:0000313" key="7">
    <source>
        <dbReference type="Proteomes" id="UP000198793"/>
    </source>
</evidence>
<evidence type="ECO:0000256" key="2">
    <source>
        <dbReference type="ARBA" id="ARBA00023015"/>
    </source>
</evidence>
<dbReference type="GO" id="GO:0000160">
    <property type="term" value="P:phosphorelay signal transduction system"/>
    <property type="evidence" value="ECO:0007669"/>
    <property type="project" value="InterPro"/>
</dbReference>
<dbReference type="Pfam" id="PF00072">
    <property type="entry name" value="Response_reg"/>
    <property type="match status" value="1"/>
</dbReference>
<keyword evidence="3" id="KW-0804">Transcription</keyword>
<dbReference type="PANTHER" id="PTHR44591">
    <property type="entry name" value="STRESS RESPONSE REGULATOR PROTEIN 1"/>
    <property type="match status" value="1"/>
</dbReference>
<feature type="modified residue" description="4-aspartylphosphate" evidence="4">
    <location>
        <position position="42"/>
    </location>
</feature>
<dbReference type="PANTHER" id="PTHR44591:SF3">
    <property type="entry name" value="RESPONSE REGULATORY DOMAIN-CONTAINING PROTEIN"/>
    <property type="match status" value="1"/>
</dbReference>
<evidence type="ECO:0000256" key="1">
    <source>
        <dbReference type="ARBA" id="ARBA00022553"/>
    </source>
</evidence>
<dbReference type="SUPFAM" id="SSF52172">
    <property type="entry name" value="CheY-like"/>
    <property type="match status" value="1"/>
</dbReference>
<dbReference type="PROSITE" id="PS50110">
    <property type="entry name" value="RESPONSE_REGULATORY"/>
    <property type="match status" value="1"/>
</dbReference>
<keyword evidence="2" id="KW-0805">Transcription regulation</keyword>
<dbReference type="InterPro" id="IPR050595">
    <property type="entry name" value="Bact_response_regulator"/>
</dbReference>
<evidence type="ECO:0000256" key="4">
    <source>
        <dbReference type="PROSITE-ProRule" id="PRU00169"/>
    </source>
</evidence>
<dbReference type="InterPro" id="IPR011006">
    <property type="entry name" value="CheY-like_superfamily"/>
</dbReference>
<evidence type="ECO:0000256" key="3">
    <source>
        <dbReference type="ARBA" id="ARBA00023163"/>
    </source>
</evidence>
<accession>A0A1H0D9D5</accession>
<evidence type="ECO:0000313" key="6">
    <source>
        <dbReference type="EMBL" id="SDN66725.1"/>
    </source>
</evidence>
<dbReference type="STRING" id="1166073.SAMN05192530_101660"/>
<dbReference type="Gene3D" id="3.40.50.2300">
    <property type="match status" value="1"/>
</dbReference>
<keyword evidence="7" id="KW-1185">Reference proteome</keyword>
<sequence length="108" mass="11666">MIRALTVEWIEDAGFECQEAGSGEEALESFAGTDGYRAAILDVTLPDLSGPDLAQELRRRRPGFPVLFATGNLNLLPDGILEETATDVLSKPYSNQELREALTTLLGG</sequence>